<comment type="similarity">
    <text evidence="2">Belongs to the enoyl-CoA hydratase/isomerase family.</text>
</comment>
<evidence type="ECO:0000256" key="5">
    <source>
        <dbReference type="ARBA" id="ARBA00023235"/>
    </source>
</evidence>
<dbReference type="GO" id="GO:0051750">
    <property type="term" value="F:delta(3,5)-delta(2,4)-dienoyl-CoA isomerase activity"/>
    <property type="evidence" value="ECO:0007669"/>
    <property type="project" value="TreeGrafter"/>
</dbReference>
<keyword evidence="3" id="KW-0276">Fatty acid metabolism</keyword>
<comment type="pathway">
    <text evidence="1">Lipid metabolism; fatty acid beta-oxidation.</text>
</comment>
<dbReference type="InterPro" id="IPR029045">
    <property type="entry name" value="ClpP/crotonase-like_dom_sf"/>
</dbReference>
<dbReference type="EMBL" id="LCUC01000236">
    <property type="protein sequence ID" value="KKY33633.1"/>
    <property type="molecule type" value="Genomic_DNA"/>
</dbReference>
<dbReference type="SUPFAM" id="SSF52096">
    <property type="entry name" value="ClpP/crotonase"/>
    <property type="match status" value="1"/>
</dbReference>
<dbReference type="GO" id="GO:0006635">
    <property type="term" value="P:fatty acid beta-oxidation"/>
    <property type="evidence" value="ECO:0007669"/>
    <property type="project" value="UniProtKB-UniPathway"/>
</dbReference>
<evidence type="ECO:0000256" key="4">
    <source>
        <dbReference type="ARBA" id="ARBA00023098"/>
    </source>
</evidence>
<name>A0A0G2HET7_9PEZI</name>
<sequence length="307" mass="32992">MAAQPAKPLEGYTGYAHFNITSPGAFVAHVEINRPRKLNSFIREMWLELRSIFGQLSADPDVRAVVLTGAGDRAFTTGLDVQAASESDAAVQGASSDVDGARTATKMRRHIYEFQECITAVEKCEKRESRPLVTRPRPPTHRHGFLGPVICILHGISIGLAIDLSCCADIRLCAADTRLAVKEVDIGLAADIGTLSRLPKAVGSSSWVKDVCLSARFFDAAEALRAGFVSEVHENKAAAVAAGLAKAALLASKSPVAVQGTKELLNHARDHSLRYTAVWNSAMLQSNDVSSALLSGMQKRKPTFEKL</sequence>
<evidence type="ECO:0000313" key="6">
    <source>
        <dbReference type="EMBL" id="KKY33633.1"/>
    </source>
</evidence>
<accession>A0A0G2HET7</accession>
<dbReference type="Gene3D" id="1.10.12.10">
    <property type="entry name" value="Lyase 2-enoyl-coa Hydratase, Chain A, domain 2"/>
    <property type="match status" value="1"/>
</dbReference>
<dbReference type="InterPro" id="IPR014748">
    <property type="entry name" value="Enoyl-CoA_hydra_C"/>
</dbReference>
<evidence type="ECO:0000256" key="1">
    <source>
        <dbReference type="ARBA" id="ARBA00005005"/>
    </source>
</evidence>
<keyword evidence="5 6" id="KW-0413">Isomerase</keyword>
<dbReference type="PANTHER" id="PTHR43149">
    <property type="entry name" value="ENOYL-COA HYDRATASE"/>
    <property type="match status" value="1"/>
</dbReference>
<dbReference type="FunFam" id="1.10.12.10:FF:000004">
    <property type="entry name" value="Delta3,5-delta2,4-dienoyl-CoA isomerase"/>
    <property type="match status" value="1"/>
</dbReference>
<dbReference type="AlphaFoldDB" id="A0A0G2HET7"/>
<dbReference type="CDD" id="cd06558">
    <property type="entry name" value="crotonase-like"/>
    <property type="match status" value="1"/>
</dbReference>
<evidence type="ECO:0000256" key="3">
    <source>
        <dbReference type="ARBA" id="ARBA00022832"/>
    </source>
</evidence>
<dbReference type="STRING" id="1214573.A0A0G2HET7"/>
<evidence type="ECO:0000256" key="2">
    <source>
        <dbReference type="ARBA" id="ARBA00005254"/>
    </source>
</evidence>
<evidence type="ECO:0000313" key="7">
    <source>
        <dbReference type="Proteomes" id="UP000034680"/>
    </source>
</evidence>
<dbReference type="OrthoDB" id="14970at2759"/>
<protein>
    <submittedName>
        <fullName evidence="6">Putative delta-dienoylisomerase</fullName>
    </submittedName>
</protein>
<dbReference type="Pfam" id="PF00378">
    <property type="entry name" value="ECH_1"/>
    <property type="match status" value="2"/>
</dbReference>
<dbReference type="UniPathway" id="UPA00659"/>
<dbReference type="InterPro" id="IPR001753">
    <property type="entry name" value="Enoyl-CoA_hydra/iso"/>
</dbReference>
<dbReference type="Proteomes" id="UP000034680">
    <property type="component" value="Unassembled WGS sequence"/>
</dbReference>
<dbReference type="GO" id="GO:0005739">
    <property type="term" value="C:mitochondrion"/>
    <property type="evidence" value="ECO:0007669"/>
    <property type="project" value="TreeGrafter"/>
</dbReference>
<dbReference type="Gene3D" id="3.90.226.10">
    <property type="entry name" value="2-enoyl-CoA Hydratase, Chain A, domain 1"/>
    <property type="match status" value="1"/>
</dbReference>
<reference evidence="6 7" key="1">
    <citation type="submission" date="2015-05" db="EMBL/GenBank/DDBJ databases">
        <title>Distinctive expansion of gene families associated with plant cell wall degradation and secondary metabolism in the genomes of grapevine trunk pathogens.</title>
        <authorList>
            <person name="Lawrence D.P."/>
            <person name="Travadon R."/>
            <person name="Rolshausen P.E."/>
            <person name="Baumgartner K."/>
        </authorList>
    </citation>
    <scope>NUCLEOTIDE SEQUENCE [LARGE SCALE GENOMIC DNA]</scope>
    <source>
        <strain evidence="6">DA912</strain>
    </source>
</reference>
<dbReference type="InterPro" id="IPR045002">
    <property type="entry name" value="Ech1-like"/>
</dbReference>
<dbReference type="PANTHER" id="PTHR43149:SF1">
    <property type="entry name" value="DELTA(3,5)-DELTA(2,4)-DIENOYL-COA ISOMERASE, MITOCHONDRIAL"/>
    <property type="match status" value="1"/>
</dbReference>
<keyword evidence="4" id="KW-0443">Lipid metabolism</keyword>
<proteinExistence type="inferred from homology"/>
<organism evidence="6 7">
    <name type="scientific">Diaporthe ampelina</name>
    <dbReference type="NCBI Taxonomy" id="1214573"/>
    <lineage>
        <taxon>Eukaryota</taxon>
        <taxon>Fungi</taxon>
        <taxon>Dikarya</taxon>
        <taxon>Ascomycota</taxon>
        <taxon>Pezizomycotina</taxon>
        <taxon>Sordariomycetes</taxon>
        <taxon>Sordariomycetidae</taxon>
        <taxon>Diaporthales</taxon>
        <taxon>Diaporthaceae</taxon>
        <taxon>Diaporthe</taxon>
    </lineage>
</organism>
<reference evidence="6 7" key="2">
    <citation type="submission" date="2015-05" db="EMBL/GenBank/DDBJ databases">
        <authorList>
            <person name="Morales-Cruz A."/>
            <person name="Amrine K.C."/>
            <person name="Cantu D."/>
        </authorList>
    </citation>
    <scope>NUCLEOTIDE SEQUENCE [LARGE SCALE GENOMIC DNA]</scope>
    <source>
        <strain evidence="6">DA912</strain>
    </source>
</reference>
<keyword evidence="7" id="KW-1185">Reference proteome</keyword>
<comment type="caution">
    <text evidence="6">The sequence shown here is derived from an EMBL/GenBank/DDBJ whole genome shotgun (WGS) entry which is preliminary data.</text>
</comment>
<gene>
    <name evidence="6" type="ORF">UCDDA912_g06343</name>
</gene>